<gene>
    <name evidence="2" type="ORF">WHR41_02870</name>
</gene>
<keyword evidence="3" id="KW-1185">Reference proteome</keyword>
<name>A0AB34KYP7_9PEZI</name>
<dbReference type="GeneID" id="96004314"/>
<protein>
    <submittedName>
        <fullName evidence="2">Uncharacterized protein</fullName>
    </submittedName>
</protein>
<comment type="caution">
    <text evidence="2">The sequence shown here is derived from an EMBL/GenBank/DDBJ whole genome shotgun (WGS) entry which is preliminary data.</text>
</comment>
<dbReference type="AlphaFoldDB" id="A0AB34KYP7"/>
<feature type="compositionally biased region" description="Polar residues" evidence="1">
    <location>
        <begin position="34"/>
        <end position="54"/>
    </location>
</feature>
<proteinExistence type="predicted"/>
<accession>A0AB34KYP7</accession>
<organism evidence="2 3">
    <name type="scientific">Cladosporium halotolerans</name>
    <dbReference type="NCBI Taxonomy" id="1052096"/>
    <lineage>
        <taxon>Eukaryota</taxon>
        <taxon>Fungi</taxon>
        <taxon>Dikarya</taxon>
        <taxon>Ascomycota</taxon>
        <taxon>Pezizomycotina</taxon>
        <taxon>Dothideomycetes</taxon>
        <taxon>Dothideomycetidae</taxon>
        <taxon>Cladosporiales</taxon>
        <taxon>Cladosporiaceae</taxon>
        <taxon>Cladosporium</taxon>
    </lineage>
</organism>
<dbReference type="Proteomes" id="UP000803884">
    <property type="component" value="Unassembled WGS sequence"/>
</dbReference>
<evidence type="ECO:0000313" key="2">
    <source>
        <dbReference type="EMBL" id="KAL1588498.1"/>
    </source>
</evidence>
<evidence type="ECO:0000313" key="3">
    <source>
        <dbReference type="Proteomes" id="UP000803884"/>
    </source>
</evidence>
<sequence length="180" mass="19980">MLTSRSNPTRAASVVASNCRIISAHRRTILGSPVQTNRHNSTRHGIQQPRNATSRSEHLFSQLRDIENNPHMNAADKLRNSTRIFAELECAEAWSDFDNMMRESLGGRIPLDSEYSFSQTYYLKGARIADTQWTASKLAVSAPLSDAGLMPRISRLLGLSWAALGFPVAMYQVIKSDASV</sequence>
<dbReference type="RefSeq" id="XP_069231603.1">
    <property type="nucleotide sequence ID" value="XM_069371476.1"/>
</dbReference>
<dbReference type="EMBL" id="JAAQHG020000007">
    <property type="protein sequence ID" value="KAL1588498.1"/>
    <property type="molecule type" value="Genomic_DNA"/>
</dbReference>
<reference evidence="2 3" key="1">
    <citation type="journal article" date="2020" name="Microbiol. Resour. Announc.">
        <title>Draft Genome Sequence of a Cladosporium Species Isolated from the Mesophotic Ascidian Didemnum maculosum.</title>
        <authorList>
            <person name="Gioti A."/>
            <person name="Siaperas R."/>
            <person name="Nikolaivits E."/>
            <person name="Le Goff G."/>
            <person name="Ouazzani J."/>
            <person name="Kotoulas G."/>
            <person name="Topakas E."/>
        </authorList>
    </citation>
    <scope>NUCLEOTIDE SEQUENCE [LARGE SCALE GENOMIC DNA]</scope>
    <source>
        <strain evidence="2 3">TM138-S3</strain>
    </source>
</reference>
<feature type="region of interest" description="Disordered" evidence="1">
    <location>
        <begin position="34"/>
        <end position="57"/>
    </location>
</feature>
<evidence type="ECO:0000256" key="1">
    <source>
        <dbReference type="SAM" id="MobiDB-lite"/>
    </source>
</evidence>